<dbReference type="STRING" id="1561998.A0A1I7UBA6"/>
<organism evidence="2 3">
    <name type="scientific">Caenorhabditis tropicalis</name>
    <dbReference type="NCBI Taxonomy" id="1561998"/>
    <lineage>
        <taxon>Eukaryota</taxon>
        <taxon>Metazoa</taxon>
        <taxon>Ecdysozoa</taxon>
        <taxon>Nematoda</taxon>
        <taxon>Chromadorea</taxon>
        <taxon>Rhabditida</taxon>
        <taxon>Rhabditina</taxon>
        <taxon>Rhabditomorpha</taxon>
        <taxon>Rhabditoidea</taxon>
        <taxon>Rhabditidae</taxon>
        <taxon>Peloderinae</taxon>
        <taxon>Caenorhabditis</taxon>
    </lineage>
</organism>
<keyword evidence="1" id="KW-0812">Transmembrane</keyword>
<proteinExistence type="predicted"/>
<feature type="transmembrane region" description="Helical" evidence="1">
    <location>
        <begin position="160"/>
        <end position="184"/>
    </location>
</feature>
<dbReference type="PANTHER" id="PTHR22943">
    <property type="entry name" value="7-TRANSMEMBRANE DOMAIN RECEPTOR C.ELEGANS"/>
    <property type="match status" value="1"/>
</dbReference>
<protein>
    <submittedName>
        <fullName evidence="3">Seven TM Receptor</fullName>
    </submittedName>
</protein>
<keyword evidence="2" id="KW-1185">Reference proteome</keyword>
<evidence type="ECO:0000313" key="3">
    <source>
        <dbReference type="WBParaSite" id="Csp11.Scaffold629.g7606.t1"/>
    </source>
</evidence>
<sequence length="216" mass="24585">MSDAIWLVITHKSATCGAALSVVINFILLLFLSALPLKALGPYKWLMVTFSLFSVFYTIVESSIKPWTHENGERNVDRIAMIGVFHHFIVMFISFAIVFYCGWNTVVEMRKHQDISQTTKKVQRQLFKALVFQTAFPMVFIYIPTLLVFLAPLFNMEIGAYGNIAIVTINLYPGIDPLILLVVISDFRNVLYKTPKKILNVTNSAIQRSTVLVDRF</sequence>
<evidence type="ECO:0000256" key="1">
    <source>
        <dbReference type="SAM" id="Phobius"/>
    </source>
</evidence>
<dbReference type="eggNOG" id="ENOG502TJI6">
    <property type="taxonomic scope" value="Eukaryota"/>
</dbReference>
<dbReference type="SUPFAM" id="SSF81321">
    <property type="entry name" value="Family A G protein-coupled receptor-like"/>
    <property type="match status" value="1"/>
</dbReference>
<feature type="transmembrane region" description="Helical" evidence="1">
    <location>
        <begin position="6"/>
        <end position="31"/>
    </location>
</feature>
<dbReference type="GO" id="GO:0042048">
    <property type="term" value="P:olfactory behavior"/>
    <property type="evidence" value="ECO:0007669"/>
    <property type="project" value="TreeGrafter"/>
</dbReference>
<reference evidence="3" key="1">
    <citation type="submission" date="2016-11" db="UniProtKB">
        <authorList>
            <consortium name="WormBaseParasite"/>
        </authorList>
    </citation>
    <scope>IDENTIFICATION</scope>
</reference>
<dbReference type="Proteomes" id="UP000095282">
    <property type="component" value="Unplaced"/>
</dbReference>
<dbReference type="GO" id="GO:0038022">
    <property type="term" value="F:G protein-coupled olfactory receptor activity"/>
    <property type="evidence" value="ECO:0007669"/>
    <property type="project" value="TreeGrafter"/>
</dbReference>
<dbReference type="Pfam" id="PF10326">
    <property type="entry name" value="7TM_GPCR_Str"/>
    <property type="match status" value="1"/>
</dbReference>
<dbReference type="WBParaSite" id="Csp11.Scaffold629.g7606.t1">
    <property type="protein sequence ID" value="Csp11.Scaffold629.g7606.t1"/>
    <property type="gene ID" value="Csp11.Scaffold629.g7606"/>
</dbReference>
<dbReference type="AlphaFoldDB" id="A0A1I7UBA6"/>
<feature type="transmembrane region" description="Helical" evidence="1">
    <location>
        <begin position="80"/>
        <end position="103"/>
    </location>
</feature>
<dbReference type="PANTHER" id="PTHR22943:SF248">
    <property type="entry name" value="SEVEN TM RECEPTOR"/>
    <property type="match status" value="1"/>
</dbReference>
<accession>A0A1I7UBA6</accession>
<keyword evidence="1" id="KW-1133">Transmembrane helix</keyword>
<dbReference type="InterPro" id="IPR019428">
    <property type="entry name" value="7TM_GPCR_serpentine_rcpt_Str"/>
</dbReference>
<keyword evidence="1" id="KW-0472">Membrane</keyword>
<feature type="transmembrane region" description="Helical" evidence="1">
    <location>
        <begin position="43"/>
        <end position="60"/>
    </location>
</feature>
<feature type="transmembrane region" description="Helical" evidence="1">
    <location>
        <begin position="130"/>
        <end position="154"/>
    </location>
</feature>
<name>A0A1I7UBA6_9PELO</name>
<evidence type="ECO:0000313" key="2">
    <source>
        <dbReference type="Proteomes" id="UP000095282"/>
    </source>
</evidence>
<dbReference type="GO" id="GO:0005886">
    <property type="term" value="C:plasma membrane"/>
    <property type="evidence" value="ECO:0007669"/>
    <property type="project" value="TreeGrafter"/>
</dbReference>